<proteinExistence type="predicted"/>
<feature type="signal peptide" evidence="1">
    <location>
        <begin position="1"/>
        <end position="22"/>
    </location>
</feature>
<protein>
    <recommendedName>
        <fullName evidence="4">Macroglobulin domain-containing protein</fullName>
    </recommendedName>
</protein>
<dbReference type="EMBL" id="PSKQ01000022">
    <property type="protein sequence ID" value="MBE8721874.1"/>
    <property type="molecule type" value="Genomic_DNA"/>
</dbReference>
<sequence>MKNLRTVLSFLLLCGVCYFSYAQGIDQLSNTAQVYHARNVQEKFYLHLDKTNYTTGETIWFKAYSTIGIENLLSNWSRIAYVELIDPARGKVNFIRIPLVNGLGVGDFTLPDTLTEGAYRIRAYTNWMRNDDEQFFYDRTVQIGNGRSDNTYSQTALSDDGKTYSIELQNNDGSKLRNIPVAFEISEAGKKVRKQQAATDHTGRVTLSLDSDPGNTTVRYEFENAVGHRVSKLLTPTVRSGAPEVHLLPEGGRLLAGFANRIGVKAIDARGLGIQTKVVFLSGSDTLSSIQTNVLGMGAGTFSLNKDNAVRAVAEFEDGRTQELVIPTIHSSGYALLLDTRPDTVISAQLSMSDDKINGKDIHFIVHHLGKVYLRATEPAKSAQLRFSGSAAGLPRGMLTLSILDDRLALITERPFFHCPASDPSPLSMALAKEGYTTRENVTVDLHLEQDKPSVGVFSASVARLDGEEQDLLPNILSTLLLSSDIRGFIESPGYYFNDSVPKQQDLDCLMLTQGWRSIDWTALDTSKVLPYGREFGIKVSGYTRKIGRDAPEPDATVRLFPKLNLYEYKETRSAADGYFEFDDLLFSDRRGFIVSAKDKKGSNRIAIHLDKHELPEVGMNRNSPLEQPDVNTLLSDEIRASQKHFDQLARVGLMDGSILIEEVTVSKKVGKASSRSKNRNGPGMADRVFNQKDMEGYTSLSGFMWDMLYNILEPKGKWDTTTDMPLAIFFVDGQQVRLGAVERIDPDALESVEMLRREDGAVYTLIYQSELDEAGCDLVLILTTKPGRNAWTNNSTNPGRLTINPPGLHISKTYYKPTYEVDSDRSKFTDLRTSIHWEPSIVVNTSGKASFDFYTSDEPGIYRVVLEGLDLSGNLYRETTDFEVK</sequence>
<dbReference type="RefSeq" id="WP_196939799.1">
    <property type="nucleotide sequence ID" value="NZ_MU158690.1"/>
</dbReference>
<keyword evidence="3" id="KW-1185">Reference proteome</keyword>
<dbReference type="Gene3D" id="2.60.40.1930">
    <property type="match status" value="1"/>
</dbReference>
<comment type="caution">
    <text evidence="2">The sequence shown here is derived from an EMBL/GenBank/DDBJ whole genome shotgun (WGS) entry which is preliminary data.</text>
</comment>
<gene>
    <name evidence="2" type="ORF">C4F40_14190</name>
</gene>
<evidence type="ECO:0000256" key="1">
    <source>
        <dbReference type="SAM" id="SignalP"/>
    </source>
</evidence>
<organism evidence="2 3">
    <name type="scientific">Sphingobacterium pedocola</name>
    <dbReference type="NCBI Taxonomy" id="2082722"/>
    <lineage>
        <taxon>Bacteria</taxon>
        <taxon>Pseudomonadati</taxon>
        <taxon>Bacteroidota</taxon>
        <taxon>Sphingobacteriia</taxon>
        <taxon>Sphingobacteriales</taxon>
        <taxon>Sphingobacteriaceae</taxon>
        <taxon>Sphingobacterium</taxon>
    </lineage>
</organism>
<keyword evidence="1" id="KW-0732">Signal</keyword>
<reference evidence="2 3" key="1">
    <citation type="submission" date="2018-02" db="EMBL/GenBank/DDBJ databases">
        <title>Sphingobacterium KA21.</title>
        <authorList>
            <person name="Vasarhelyi B.M."/>
            <person name="Deshmukh S."/>
            <person name="Balint B."/>
            <person name="Kukolya J."/>
        </authorList>
    </citation>
    <scope>NUCLEOTIDE SEQUENCE [LARGE SCALE GENOMIC DNA]</scope>
    <source>
        <strain evidence="2 3">Ka21</strain>
    </source>
</reference>
<feature type="chain" id="PRO_5045715680" description="Macroglobulin domain-containing protein" evidence="1">
    <location>
        <begin position="23"/>
        <end position="886"/>
    </location>
</feature>
<accession>A0ABR9T958</accession>
<evidence type="ECO:0008006" key="4">
    <source>
        <dbReference type="Google" id="ProtNLM"/>
    </source>
</evidence>
<evidence type="ECO:0000313" key="3">
    <source>
        <dbReference type="Proteomes" id="UP000618319"/>
    </source>
</evidence>
<dbReference type="Proteomes" id="UP000618319">
    <property type="component" value="Unassembled WGS sequence"/>
</dbReference>
<name>A0ABR9T958_9SPHI</name>
<evidence type="ECO:0000313" key="2">
    <source>
        <dbReference type="EMBL" id="MBE8721874.1"/>
    </source>
</evidence>